<reference evidence="3" key="1">
    <citation type="journal article" date="2019" name="Int. J. Syst. Evol. Microbiol.">
        <title>The Global Catalogue of Microorganisms (GCM) 10K type strain sequencing project: providing services to taxonomists for standard genome sequencing and annotation.</title>
        <authorList>
            <consortium name="The Broad Institute Genomics Platform"/>
            <consortium name="The Broad Institute Genome Sequencing Center for Infectious Disease"/>
            <person name="Wu L."/>
            <person name="Ma J."/>
        </authorList>
    </citation>
    <scope>NUCLEOTIDE SEQUENCE [LARGE SCALE GENOMIC DNA]</scope>
    <source>
        <strain evidence="3">JCM 17130</strain>
    </source>
</reference>
<dbReference type="Proteomes" id="UP001597277">
    <property type="component" value="Unassembled WGS sequence"/>
</dbReference>
<name>A0ABW4L2X4_9MICO</name>
<proteinExistence type="predicted"/>
<organism evidence="2 3">
    <name type="scientific">Georgenia deserti</name>
    <dbReference type="NCBI Taxonomy" id="2093781"/>
    <lineage>
        <taxon>Bacteria</taxon>
        <taxon>Bacillati</taxon>
        <taxon>Actinomycetota</taxon>
        <taxon>Actinomycetes</taxon>
        <taxon>Micrococcales</taxon>
        <taxon>Bogoriellaceae</taxon>
        <taxon>Georgenia</taxon>
    </lineage>
</organism>
<dbReference type="SUPFAM" id="SSF53335">
    <property type="entry name" value="S-adenosyl-L-methionine-dependent methyltransferases"/>
    <property type="match status" value="1"/>
</dbReference>
<keyword evidence="3" id="KW-1185">Reference proteome</keyword>
<evidence type="ECO:0000313" key="2">
    <source>
        <dbReference type="EMBL" id="MFD1717833.1"/>
    </source>
</evidence>
<protein>
    <submittedName>
        <fullName evidence="2">Spermidine synthase</fullName>
    </submittedName>
</protein>
<evidence type="ECO:0000313" key="3">
    <source>
        <dbReference type="Proteomes" id="UP001597277"/>
    </source>
</evidence>
<sequence>MSTSAPTPGESSQRETVVLSDGRTAQLVARDGGWSLEVDGVRQSHVGRAGDPPRLAAVRWMLAALGRSGPIRCAHLGGGLLALPRAIAEGRPGSRQLVIELDPVLVELTRNRFSIPEGVEVQVGDARAWLHTAAGHDFDAVVIDVFTGGRIPPAFTSAECFAAAREAISEHGVLVMNSVAGPELDFTRRQLATLRAVFGHVAMIVQGSALKGMRFGNATLIASRAALDHDAIRAELVDDSSRGALVTDVEPLIADARAVHDRDELWSPEPDLPDLDTPLRLIEEAKQMLRQARGRQPEQGD</sequence>
<evidence type="ECO:0000256" key="1">
    <source>
        <dbReference type="ARBA" id="ARBA00023115"/>
    </source>
</evidence>
<dbReference type="NCBIfam" id="NF037959">
    <property type="entry name" value="MFS_SpdSyn"/>
    <property type="match status" value="1"/>
</dbReference>
<dbReference type="PANTHER" id="PTHR43317:SF1">
    <property type="entry name" value="THERMOSPERMINE SYNTHASE ACAULIS5"/>
    <property type="match status" value="1"/>
</dbReference>
<accession>A0ABW4L2X4</accession>
<gene>
    <name evidence="2" type="ORF">ACFSE6_08305</name>
</gene>
<dbReference type="EMBL" id="JBHUEE010000003">
    <property type="protein sequence ID" value="MFD1717833.1"/>
    <property type="molecule type" value="Genomic_DNA"/>
</dbReference>
<keyword evidence="1" id="KW-0620">Polyamine biosynthesis</keyword>
<comment type="caution">
    <text evidence="2">The sequence shown here is derived from an EMBL/GenBank/DDBJ whole genome shotgun (WGS) entry which is preliminary data.</text>
</comment>
<dbReference type="PANTHER" id="PTHR43317">
    <property type="entry name" value="THERMOSPERMINE SYNTHASE ACAULIS5"/>
    <property type="match status" value="1"/>
</dbReference>
<dbReference type="RefSeq" id="WP_388004908.1">
    <property type="nucleotide sequence ID" value="NZ_JBHUEE010000003.1"/>
</dbReference>
<dbReference type="InterPro" id="IPR029063">
    <property type="entry name" value="SAM-dependent_MTases_sf"/>
</dbReference>
<dbReference type="Gene3D" id="3.40.50.150">
    <property type="entry name" value="Vaccinia Virus protein VP39"/>
    <property type="match status" value="1"/>
</dbReference>